<organism evidence="1 2">
    <name type="scientific">Roseovarius halotolerans</name>
    <dbReference type="NCBI Taxonomy" id="505353"/>
    <lineage>
        <taxon>Bacteria</taxon>
        <taxon>Pseudomonadati</taxon>
        <taxon>Pseudomonadota</taxon>
        <taxon>Alphaproteobacteria</taxon>
        <taxon>Rhodobacterales</taxon>
        <taxon>Roseobacteraceae</taxon>
        <taxon>Roseovarius</taxon>
    </lineage>
</organism>
<evidence type="ECO:0000313" key="2">
    <source>
        <dbReference type="Proteomes" id="UP000193207"/>
    </source>
</evidence>
<protein>
    <recommendedName>
        <fullName evidence="3">Response regulatory domain-containing protein</fullName>
    </recommendedName>
</protein>
<dbReference type="RefSeq" id="WP_085818616.1">
    <property type="nucleotide sequence ID" value="NZ_FWFU01000004.1"/>
</dbReference>
<sequence length="128" mass="14238">MPYSDTLQPALPVYIVLESNALIAEDIIGSLRATGPCRVIRVERPEMLVPSLHTEPAVTAAFLEMPYRELVQSDLHQSLADSGARIILTIGEDDESVVLQQGWGMLVRPFTEQMIREALTPRRDADSH</sequence>
<accession>A0A1X6ZMI4</accession>
<evidence type="ECO:0008006" key="3">
    <source>
        <dbReference type="Google" id="ProtNLM"/>
    </source>
</evidence>
<dbReference type="AlphaFoldDB" id="A0A1X6ZMI4"/>
<dbReference type="EMBL" id="FWFU01000004">
    <property type="protein sequence ID" value="SLN56099.1"/>
    <property type="molecule type" value="Genomic_DNA"/>
</dbReference>
<dbReference type="Proteomes" id="UP000193207">
    <property type="component" value="Unassembled WGS sequence"/>
</dbReference>
<name>A0A1X6ZMI4_9RHOB</name>
<evidence type="ECO:0000313" key="1">
    <source>
        <dbReference type="EMBL" id="SLN56099.1"/>
    </source>
</evidence>
<proteinExistence type="predicted"/>
<dbReference type="OrthoDB" id="7869928at2"/>
<reference evidence="1 2" key="1">
    <citation type="submission" date="2017-03" db="EMBL/GenBank/DDBJ databases">
        <authorList>
            <person name="Afonso C.L."/>
            <person name="Miller P.J."/>
            <person name="Scott M.A."/>
            <person name="Spackman E."/>
            <person name="Goraichik I."/>
            <person name="Dimitrov K.M."/>
            <person name="Suarez D.L."/>
            <person name="Swayne D.E."/>
        </authorList>
    </citation>
    <scope>NUCLEOTIDE SEQUENCE [LARGE SCALE GENOMIC DNA]</scope>
    <source>
        <strain evidence="1 2">CECT 8110</strain>
    </source>
</reference>
<gene>
    <name evidence="1" type="ORF">ROH8110_03061</name>
</gene>
<keyword evidence="2" id="KW-1185">Reference proteome</keyword>